<accession>A0A0A9EWI8</accession>
<evidence type="ECO:0000313" key="1">
    <source>
        <dbReference type="EMBL" id="JAE03349.1"/>
    </source>
</evidence>
<dbReference type="EMBL" id="GBRH01194547">
    <property type="protein sequence ID" value="JAE03349.1"/>
    <property type="molecule type" value="Transcribed_RNA"/>
</dbReference>
<name>A0A0A9EWI8_ARUDO</name>
<protein>
    <submittedName>
        <fullName evidence="1">Uncharacterized protein</fullName>
    </submittedName>
</protein>
<reference evidence="1" key="2">
    <citation type="journal article" date="2015" name="Data Brief">
        <title>Shoot transcriptome of the giant reed, Arundo donax.</title>
        <authorList>
            <person name="Barrero R.A."/>
            <person name="Guerrero F.D."/>
            <person name="Moolhuijzen P."/>
            <person name="Goolsby J.A."/>
            <person name="Tidwell J."/>
            <person name="Bellgard S.E."/>
            <person name="Bellgard M.I."/>
        </authorList>
    </citation>
    <scope>NUCLEOTIDE SEQUENCE</scope>
    <source>
        <tissue evidence="1">Shoot tissue taken approximately 20 cm above the soil surface</tissue>
    </source>
</reference>
<proteinExistence type="predicted"/>
<sequence length="97" mass="11187">MPKEAMDGMGFTDLMLLPLHSWLLRSFSQFAHPPWWLHIPLYVQPDPVQLTKGPFEEVPRRLKIGEARLERQGQPHHLLLSLMQSHLDVSMPILASV</sequence>
<organism evidence="1">
    <name type="scientific">Arundo donax</name>
    <name type="common">Giant reed</name>
    <name type="synonym">Donax arundinaceus</name>
    <dbReference type="NCBI Taxonomy" id="35708"/>
    <lineage>
        <taxon>Eukaryota</taxon>
        <taxon>Viridiplantae</taxon>
        <taxon>Streptophyta</taxon>
        <taxon>Embryophyta</taxon>
        <taxon>Tracheophyta</taxon>
        <taxon>Spermatophyta</taxon>
        <taxon>Magnoliopsida</taxon>
        <taxon>Liliopsida</taxon>
        <taxon>Poales</taxon>
        <taxon>Poaceae</taxon>
        <taxon>PACMAD clade</taxon>
        <taxon>Arundinoideae</taxon>
        <taxon>Arundineae</taxon>
        <taxon>Arundo</taxon>
    </lineage>
</organism>
<dbReference type="AlphaFoldDB" id="A0A0A9EWI8"/>
<reference evidence="1" key="1">
    <citation type="submission" date="2014-09" db="EMBL/GenBank/DDBJ databases">
        <authorList>
            <person name="Magalhaes I.L.F."/>
            <person name="Oliveira U."/>
            <person name="Santos F.R."/>
            <person name="Vidigal T.H.D.A."/>
            <person name="Brescovit A.D."/>
            <person name="Santos A.J."/>
        </authorList>
    </citation>
    <scope>NUCLEOTIDE SEQUENCE</scope>
    <source>
        <tissue evidence="1">Shoot tissue taken approximately 20 cm above the soil surface</tissue>
    </source>
</reference>